<keyword evidence="3" id="KW-1185">Reference proteome</keyword>
<accession>A0AAW0E781</accession>
<dbReference type="InterPro" id="IPR039535">
    <property type="entry name" value="ASST-like"/>
</dbReference>
<organism evidence="2 3">
    <name type="scientific">Favolaschia claudopus</name>
    <dbReference type="NCBI Taxonomy" id="2862362"/>
    <lineage>
        <taxon>Eukaryota</taxon>
        <taxon>Fungi</taxon>
        <taxon>Dikarya</taxon>
        <taxon>Basidiomycota</taxon>
        <taxon>Agaricomycotina</taxon>
        <taxon>Agaricomycetes</taxon>
        <taxon>Agaricomycetidae</taxon>
        <taxon>Agaricales</taxon>
        <taxon>Marasmiineae</taxon>
        <taxon>Mycenaceae</taxon>
        <taxon>Favolaschia</taxon>
    </lineage>
</organism>
<feature type="chain" id="PRO_5043665022" evidence="1">
    <location>
        <begin position="18"/>
        <end position="497"/>
    </location>
</feature>
<evidence type="ECO:0000313" key="2">
    <source>
        <dbReference type="EMBL" id="KAK7060036.1"/>
    </source>
</evidence>
<dbReference type="Proteomes" id="UP001362999">
    <property type="component" value="Unassembled WGS sequence"/>
</dbReference>
<dbReference type="EMBL" id="JAWWNJ010000003">
    <property type="protein sequence ID" value="KAK7060036.1"/>
    <property type="molecule type" value="Genomic_DNA"/>
</dbReference>
<feature type="signal peptide" evidence="1">
    <location>
        <begin position="1"/>
        <end position="17"/>
    </location>
</feature>
<reference evidence="2 3" key="1">
    <citation type="journal article" date="2024" name="J Genomics">
        <title>Draft genome sequencing and assembly of Favolaschia claudopus CIRM-BRFM 2984 isolated from oak limbs.</title>
        <authorList>
            <person name="Navarro D."/>
            <person name="Drula E."/>
            <person name="Chaduli D."/>
            <person name="Cazenave R."/>
            <person name="Ahrendt S."/>
            <person name="Wang J."/>
            <person name="Lipzen A."/>
            <person name="Daum C."/>
            <person name="Barry K."/>
            <person name="Grigoriev I.V."/>
            <person name="Favel A."/>
            <person name="Rosso M.N."/>
            <person name="Martin F."/>
        </authorList>
    </citation>
    <scope>NUCLEOTIDE SEQUENCE [LARGE SCALE GENOMIC DNA]</scope>
    <source>
        <strain evidence="2 3">CIRM-BRFM 2984</strain>
    </source>
</reference>
<protein>
    <submittedName>
        <fullName evidence="2">ASST-domain-containing protein</fullName>
    </submittedName>
</protein>
<dbReference type="Pfam" id="PF14269">
    <property type="entry name" value="Arylsulfotran_2"/>
    <property type="match status" value="1"/>
</dbReference>
<gene>
    <name evidence="2" type="ORF">R3P38DRAFT_977793</name>
</gene>
<comment type="caution">
    <text evidence="2">The sequence shown here is derived from an EMBL/GenBank/DDBJ whole genome shotgun (WGS) entry which is preliminary data.</text>
</comment>
<dbReference type="InterPro" id="IPR053143">
    <property type="entry name" value="Arylsulfate_ST"/>
</dbReference>
<dbReference type="AlphaFoldDB" id="A0AAW0E781"/>
<sequence length="497" mass="53365">MRRTLLFLSLAATHVLAEYEVTYRSSPLAILPLTILERSASYDSSNTTLFLACPAGLIIEQPGPTIYDSHGNLVWADPSLGACGNLNYQAYDGQNYLTMWVGVGDPGAGQLTGNGIASMLNSKYEVVKNVSAVNPDNTDAHEFHIVGSSALVTAYHAIPADLSSVGGPVDGWYLNSIFQEIDIATGAVLFNWTSFDHIAFSESYNNLTLTGEGTSELPWDPVHINSIDKDSAGDYLISSRNCKTLYKIDKNGTIAWRLGGKMSDFKAIGNDTEFHWQHHARWRADETQISLFDNAAAVIETTVQVNEPVASGKFFAVDQKAMTYSAVARFLPYPYSSFSLAEGSVEPYGSTVVTGFGENPWLVVRESTSGSVLLSAILGPNTTLPIYSVTNYRFFQMSTLDFAGHPTEPPNVAVDAAEGAVYVSWNGATHVAEWVLLTGASASAVEKEVARVRKSGFETQIDLAGSDAFVKVAGLASNGTTLGTSAVYTVSDGSIAH</sequence>
<proteinExistence type="predicted"/>
<evidence type="ECO:0000256" key="1">
    <source>
        <dbReference type="SAM" id="SignalP"/>
    </source>
</evidence>
<evidence type="ECO:0000313" key="3">
    <source>
        <dbReference type="Proteomes" id="UP001362999"/>
    </source>
</evidence>
<dbReference type="PANTHER" id="PTHR35340:SF5">
    <property type="entry name" value="ASST-DOMAIN-CONTAINING PROTEIN"/>
    <property type="match status" value="1"/>
</dbReference>
<name>A0AAW0E781_9AGAR</name>
<dbReference type="PANTHER" id="PTHR35340">
    <property type="entry name" value="PQQ ENZYME REPEAT PROTEIN-RELATED"/>
    <property type="match status" value="1"/>
</dbReference>
<keyword evidence="1" id="KW-0732">Signal</keyword>